<reference evidence="4 5" key="1">
    <citation type="submission" date="2024-03" db="EMBL/GenBank/DDBJ databases">
        <title>Mouse gut bacterial collection (mGBC) of GemPharmatech.</title>
        <authorList>
            <person name="He Y."/>
            <person name="Dong L."/>
            <person name="Wu D."/>
            <person name="Gao X."/>
            <person name="Lin Z."/>
        </authorList>
    </citation>
    <scope>NUCLEOTIDE SEQUENCE [LARGE SCALE GENOMIC DNA]</scope>
    <source>
        <strain evidence="4 5">20-218</strain>
    </source>
</reference>
<evidence type="ECO:0000259" key="3">
    <source>
        <dbReference type="Pfam" id="PF03358"/>
    </source>
</evidence>
<feature type="domain" description="NADPH-dependent FMN reductase-like" evidence="3">
    <location>
        <begin position="3"/>
        <end position="146"/>
    </location>
</feature>
<proteinExistence type="predicted"/>
<dbReference type="PANTHER" id="PTHR43278:SF4">
    <property type="entry name" value="NAD(P)H-DEPENDENT FMN-CONTAINING OXIDOREDUCTASE YWQN-RELATED"/>
    <property type="match status" value="1"/>
</dbReference>
<evidence type="ECO:0000313" key="5">
    <source>
        <dbReference type="Proteomes" id="UP001565242"/>
    </source>
</evidence>
<gene>
    <name evidence="4" type="ORF">AALM99_06445</name>
</gene>
<dbReference type="InterPro" id="IPR005025">
    <property type="entry name" value="FMN_Rdtase-like_dom"/>
</dbReference>
<dbReference type="SUPFAM" id="SSF52218">
    <property type="entry name" value="Flavoproteins"/>
    <property type="match status" value="1"/>
</dbReference>
<accession>A0ABV4DBZ9</accession>
<keyword evidence="5" id="KW-1185">Reference proteome</keyword>
<dbReference type="PANTHER" id="PTHR43278">
    <property type="entry name" value="NAD(P)H-DEPENDENT FMN-CONTAINING OXIDOREDUCTASE YWQN-RELATED"/>
    <property type="match status" value="1"/>
</dbReference>
<evidence type="ECO:0000256" key="1">
    <source>
        <dbReference type="ARBA" id="ARBA00022630"/>
    </source>
</evidence>
<dbReference type="RefSeq" id="WP_202231255.1">
    <property type="nucleotide sequence ID" value="NZ_CALPCG010000011.1"/>
</dbReference>
<sequence>MKKIFILNASRRRKGNTTKLISSVTEKLKDFDIEIAHPQDFNIKTCLGCHKCFIKAGCVQRDDLPLLEEKILSSDLLILASPVYLHYMTGELKVILDKLSWWAHTLRLQGKPVVLLSTCSTNGQDTVIKPLGEIMNYMGGNVIATANASMVPDQINNLEWLDSVSEEISSRITKSIIDYPKANIFTEKIFNANRISMLEQVSYFEDNDIKNEELEFWKSSGMLEFETFSAYLAYKYQNKES</sequence>
<organism evidence="4 5">
    <name type="scientific">Lactococcus muris</name>
    <dbReference type="NCBI Taxonomy" id="2941330"/>
    <lineage>
        <taxon>Bacteria</taxon>
        <taxon>Bacillati</taxon>
        <taxon>Bacillota</taxon>
        <taxon>Bacilli</taxon>
        <taxon>Lactobacillales</taxon>
        <taxon>Streptococcaceae</taxon>
        <taxon>Lactococcus</taxon>
    </lineage>
</organism>
<dbReference type="Pfam" id="PF03358">
    <property type="entry name" value="FMN_red"/>
    <property type="match status" value="1"/>
</dbReference>
<evidence type="ECO:0000256" key="2">
    <source>
        <dbReference type="ARBA" id="ARBA00022643"/>
    </source>
</evidence>
<dbReference type="Gene3D" id="3.40.50.360">
    <property type="match status" value="1"/>
</dbReference>
<keyword evidence="2" id="KW-0288">FMN</keyword>
<dbReference type="InterPro" id="IPR029039">
    <property type="entry name" value="Flavoprotein-like_sf"/>
</dbReference>
<protein>
    <submittedName>
        <fullName evidence="4">Flavodoxin family protein</fullName>
    </submittedName>
</protein>
<dbReference type="Proteomes" id="UP001565242">
    <property type="component" value="Unassembled WGS sequence"/>
</dbReference>
<comment type="caution">
    <text evidence="4">The sequence shown here is derived from an EMBL/GenBank/DDBJ whole genome shotgun (WGS) entry which is preliminary data.</text>
</comment>
<dbReference type="EMBL" id="JBCLSQ010000013">
    <property type="protein sequence ID" value="MEY8538077.1"/>
    <property type="molecule type" value="Genomic_DNA"/>
</dbReference>
<name>A0ABV4DBZ9_9LACT</name>
<evidence type="ECO:0000313" key="4">
    <source>
        <dbReference type="EMBL" id="MEY8538077.1"/>
    </source>
</evidence>
<dbReference type="InterPro" id="IPR051796">
    <property type="entry name" value="ISF_SsuE-like"/>
</dbReference>
<keyword evidence="1" id="KW-0285">Flavoprotein</keyword>